<name>A0A1R7T0W3_9CHLO</name>
<protein>
    <recommendedName>
        <fullName evidence="10">NAD(P)H-quinone oxidoreductase subunit 4L, chloroplastic</fullName>
        <ecNumber evidence="10">7.1.1.-</ecNumber>
    </recommendedName>
    <alternativeName>
        <fullName evidence="10">NAD(P)H dehydrogenase subunit 4L</fullName>
    </alternativeName>
    <alternativeName>
        <fullName evidence="10">NADH-plastoquinone oxidoreductase subunit 4L</fullName>
    </alternativeName>
</protein>
<evidence type="ECO:0000256" key="8">
    <source>
        <dbReference type="ARBA" id="ARBA00022989"/>
    </source>
</evidence>
<comment type="similarity">
    <text evidence="2 10">Belongs to the complex I subunit 4L family.</text>
</comment>
<dbReference type="Pfam" id="PF00420">
    <property type="entry name" value="Oxidored_q2"/>
    <property type="match status" value="1"/>
</dbReference>
<keyword evidence="7 10" id="KW-0618">Plastoquinone</keyword>
<accession>A0A1R7T0W3</accession>
<comment type="subunit">
    <text evidence="10">NDH is composed of at least 16 different subunits, 5 of which are encoded in the nucleus.</text>
</comment>
<comment type="subcellular location">
    <subcellularLocation>
        <location evidence="1">Membrane</location>
        <topology evidence="1">Multi-pass membrane protein</topology>
    </subcellularLocation>
    <subcellularLocation>
        <location evidence="10">Plastid</location>
        <location evidence="10">Chloroplast thylakoid membrane</location>
        <topology evidence="10">Multi-pass membrane protein</topology>
    </subcellularLocation>
</comment>
<organism evidence="11">
    <name type="scientific">Pyramimonas parkeae</name>
    <dbReference type="NCBI Taxonomy" id="36894"/>
    <lineage>
        <taxon>Eukaryota</taxon>
        <taxon>Viridiplantae</taxon>
        <taxon>Chlorophyta</taxon>
        <taxon>Pyramimonadophyceae</taxon>
        <taxon>Pyramimonadales</taxon>
        <taxon>Pyramimonadaceae</taxon>
        <taxon>Pyramimonas</taxon>
        <taxon>Pyramimonas subgen. Trichocystis</taxon>
    </lineage>
</organism>
<evidence type="ECO:0000256" key="1">
    <source>
        <dbReference type="ARBA" id="ARBA00004141"/>
    </source>
</evidence>
<evidence type="ECO:0000256" key="5">
    <source>
        <dbReference type="ARBA" id="ARBA00022719"/>
    </source>
</evidence>
<dbReference type="NCBIfam" id="NF004323">
    <property type="entry name" value="PRK05715.1-5"/>
    <property type="match status" value="1"/>
</dbReference>
<evidence type="ECO:0000313" key="11">
    <source>
        <dbReference type="EMBL" id="ANA57020.1"/>
    </source>
</evidence>
<feature type="transmembrane region" description="Helical" evidence="10">
    <location>
        <begin position="6"/>
        <end position="23"/>
    </location>
</feature>
<keyword evidence="11" id="KW-0934">Plastid</keyword>
<dbReference type="GO" id="GO:0030964">
    <property type="term" value="C:NADH dehydrogenase complex"/>
    <property type="evidence" value="ECO:0007669"/>
    <property type="project" value="TreeGrafter"/>
</dbReference>
<dbReference type="EMBL" id="KX013546">
    <property type="protein sequence ID" value="ANA57020.1"/>
    <property type="molecule type" value="Genomic_DNA"/>
</dbReference>
<reference evidence="11" key="1">
    <citation type="journal article" date="2017" name="J. Phycol.">
        <title>Comparative DNA sequence analyses of Pyramimonas parkeae (Prasinophyceae) chloroplast genomes.</title>
        <authorList>
            <person name="Satjarak A."/>
            <person name="Graham L.E."/>
        </authorList>
    </citation>
    <scope>NUCLEOTIDE SEQUENCE</scope>
    <source>
        <strain evidence="11">NIES254</strain>
    </source>
</reference>
<dbReference type="NCBIfam" id="NF004322">
    <property type="entry name" value="PRK05715.1-4"/>
    <property type="match status" value="1"/>
</dbReference>
<dbReference type="GO" id="GO:0019684">
    <property type="term" value="P:photosynthesis, light reaction"/>
    <property type="evidence" value="ECO:0007669"/>
    <property type="project" value="UniProtKB-UniRule"/>
</dbReference>
<gene>
    <name evidence="10 11" type="primary">ndhE</name>
</gene>
<comment type="catalytic activity">
    <reaction evidence="10">
        <text>a plastoquinone + NADH + (n+1) H(+)(in) = a plastoquinol + NAD(+) + n H(+)(out)</text>
        <dbReference type="Rhea" id="RHEA:42608"/>
        <dbReference type="Rhea" id="RHEA-COMP:9561"/>
        <dbReference type="Rhea" id="RHEA-COMP:9562"/>
        <dbReference type="ChEBI" id="CHEBI:15378"/>
        <dbReference type="ChEBI" id="CHEBI:17757"/>
        <dbReference type="ChEBI" id="CHEBI:57540"/>
        <dbReference type="ChEBI" id="CHEBI:57945"/>
        <dbReference type="ChEBI" id="CHEBI:62192"/>
    </reaction>
</comment>
<dbReference type="EC" id="7.1.1.-" evidence="10"/>
<feature type="transmembrane region" description="Helical" evidence="10">
    <location>
        <begin position="61"/>
        <end position="85"/>
    </location>
</feature>
<dbReference type="GO" id="GO:0042773">
    <property type="term" value="P:ATP synthesis coupled electron transport"/>
    <property type="evidence" value="ECO:0007669"/>
    <property type="project" value="InterPro"/>
</dbReference>
<proteinExistence type="inferred from homology"/>
<keyword evidence="9 10" id="KW-0472">Membrane</keyword>
<keyword evidence="3 10" id="KW-0813">Transport</keyword>
<evidence type="ECO:0000256" key="10">
    <source>
        <dbReference type="HAMAP-Rule" id="MF_01456"/>
    </source>
</evidence>
<keyword evidence="8 10" id="KW-1133">Transmembrane helix</keyword>
<comment type="caution">
    <text evidence="10">Lacks conserved residue(s) required for the propagation of feature annotation.</text>
</comment>
<dbReference type="InterPro" id="IPR039428">
    <property type="entry name" value="NUOK/Mnh_C1-like"/>
</dbReference>
<keyword evidence="11" id="KW-0150">Chloroplast</keyword>
<evidence type="ECO:0000256" key="7">
    <source>
        <dbReference type="ARBA" id="ARBA00022957"/>
    </source>
</evidence>
<keyword evidence="5 10" id="KW-0874">Quinone</keyword>
<keyword evidence="6 10" id="KW-0521">NADP</keyword>
<dbReference type="Gene3D" id="1.10.287.3510">
    <property type="match status" value="1"/>
</dbReference>
<keyword evidence="10" id="KW-0793">Thylakoid</keyword>
<dbReference type="GO" id="GO:0048038">
    <property type="term" value="F:quinone binding"/>
    <property type="evidence" value="ECO:0007669"/>
    <property type="project" value="UniProtKB-KW"/>
</dbReference>
<evidence type="ECO:0000256" key="3">
    <source>
        <dbReference type="ARBA" id="ARBA00022448"/>
    </source>
</evidence>
<dbReference type="InterPro" id="IPR001133">
    <property type="entry name" value="NADH_UbQ_OxRdtase_chain4L/K"/>
</dbReference>
<dbReference type="FunFam" id="1.10.287.3510:FF:000001">
    <property type="entry name" value="NADH-quinone oxidoreductase subunit K"/>
    <property type="match status" value="1"/>
</dbReference>
<dbReference type="AlphaFoldDB" id="A0A1R7T0W3"/>
<dbReference type="PANTHER" id="PTHR11434:SF16">
    <property type="entry name" value="NADH-UBIQUINONE OXIDOREDUCTASE CHAIN 4L"/>
    <property type="match status" value="1"/>
</dbReference>
<dbReference type="GO" id="GO:0016655">
    <property type="term" value="F:oxidoreductase activity, acting on NAD(P)H, quinone or similar compound as acceptor"/>
    <property type="evidence" value="ECO:0007669"/>
    <property type="project" value="UniProtKB-UniRule"/>
</dbReference>
<comment type="function">
    <text evidence="10">NDH shuttles electrons from NAD(P)H:plastoquinone, via FMN and iron-sulfur (Fe-S) centers, to quinones in the photosynthetic chain and possibly in a chloroplast respiratory chain. The immediate electron acceptor for the enzyme in this species is believed to be plastoquinone. Couples the redox reaction to proton translocation, and thus conserves the redox energy in a proton gradient.</text>
</comment>
<dbReference type="PANTHER" id="PTHR11434">
    <property type="entry name" value="NADH-UBIQUINONE OXIDOREDUCTASE SUBUNIT ND4L"/>
    <property type="match status" value="1"/>
</dbReference>
<evidence type="ECO:0000256" key="6">
    <source>
        <dbReference type="ARBA" id="ARBA00022857"/>
    </source>
</evidence>
<sequence length="101" mass="11175">MNIENNLIIGAGIFCIGLYGFLTSQNVVRVLMSLELLLNAVNLNFASFSTFMDSQELKGQVFAIFVITIAAAESAIALAILLSIYRNKKSIALEEFQLLKW</sequence>
<dbReference type="HAMAP" id="MF_01456">
    <property type="entry name" value="NDH1_NuoK"/>
    <property type="match status" value="1"/>
</dbReference>
<evidence type="ECO:0000256" key="4">
    <source>
        <dbReference type="ARBA" id="ARBA00022692"/>
    </source>
</evidence>
<dbReference type="NCBIfam" id="NF004321">
    <property type="entry name" value="PRK05715.1-3"/>
    <property type="match status" value="1"/>
</dbReference>
<keyword evidence="10" id="KW-0520">NAD</keyword>
<keyword evidence="4 10" id="KW-0812">Transmembrane</keyword>
<geneLocation type="chloroplast" evidence="11"/>
<dbReference type="NCBIfam" id="NF004320">
    <property type="entry name" value="PRK05715.1-2"/>
    <property type="match status" value="1"/>
</dbReference>
<evidence type="ECO:0000256" key="2">
    <source>
        <dbReference type="ARBA" id="ARBA00010519"/>
    </source>
</evidence>
<dbReference type="GO" id="GO:0009535">
    <property type="term" value="C:chloroplast thylakoid membrane"/>
    <property type="evidence" value="ECO:0007669"/>
    <property type="project" value="UniProtKB-SubCell"/>
</dbReference>
<evidence type="ECO:0000256" key="9">
    <source>
        <dbReference type="ARBA" id="ARBA00023136"/>
    </source>
</evidence>
<comment type="catalytic activity">
    <reaction evidence="10">
        <text>a plastoquinone + NADPH + (n+1) H(+)(in) = a plastoquinol + NADP(+) + n H(+)(out)</text>
        <dbReference type="Rhea" id="RHEA:42612"/>
        <dbReference type="Rhea" id="RHEA-COMP:9561"/>
        <dbReference type="Rhea" id="RHEA-COMP:9562"/>
        <dbReference type="ChEBI" id="CHEBI:15378"/>
        <dbReference type="ChEBI" id="CHEBI:17757"/>
        <dbReference type="ChEBI" id="CHEBI:57783"/>
        <dbReference type="ChEBI" id="CHEBI:58349"/>
        <dbReference type="ChEBI" id="CHEBI:62192"/>
    </reaction>
</comment>
<keyword evidence="10" id="KW-1278">Translocase</keyword>